<reference evidence="2" key="1">
    <citation type="journal article" date="2020" name="mSystems">
        <title>Genome- and Community-Level Interaction Insights into Carbon Utilization and Element Cycling Functions of Hydrothermarchaeota in Hydrothermal Sediment.</title>
        <authorList>
            <person name="Zhou Z."/>
            <person name="Liu Y."/>
            <person name="Xu W."/>
            <person name="Pan J."/>
            <person name="Luo Z.H."/>
            <person name="Li M."/>
        </authorList>
    </citation>
    <scope>NUCLEOTIDE SEQUENCE [LARGE SCALE GENOMIC DNA]</scope>
    <source>
        <strain evidence="2">SpSt-222</strain>
    </source>
</reference>
<dbReference type="EMBL" id="DSJL01000011">
    <property type="protein sequence ID" value="HEF65632.1"/>
    <property type="molecule type" value="Genomic_DNA"/>
</dbReference>
<dbReference type="InterPro" id="IPR025669">
    <property type="entry name" value="AAA_dom"/>
</dbReference>
<dbReference type="FunFam" id="3.40.50.300:FF:000285">
    <property type="entry name" value="Sporulation initiation inhibitor Soj"/>
    <property type="match status" value="1"/>
</dbReference>
<dbReference type="PANTHER" id="PTHR13696">
    <property type="entry name" value="P-LOOP CONTAINING NUCLEOSIDE TRIPHOSPHATE HYDROLASE"/>
    <property type="match status" value="1"/>
</dbReference>
<dbReference type="CDD" id="cd02042">
    <property type="entry name" value="ParAB_family"/>
    <property type="match status" value="1"/>
</dbReference>
<dbReference type="InterPro" id="IPR027417">
    <property type="entry name" value="P-loop_NTPase"/>
</dbReference>
<protein>
    <submittedName>
        <fullName evidence="2">ParA family protein</fullName>
    </submittedName>
</protein>
<accession>A0A7C1FS98</accession>
<feature type="domain" description="AAA" evidence="1">
    <location>
        <begin position="3"/>
        <end position="177"/>
    </location>
</feature>
<organism evidence="2">
    <name type="scientific">Thermomicrobium roseum</name>
    <dbReference type="NCBI Taxonomy" id="500"/>
    <lineage>
        <taxon>Bacteria</taxon>
        <taxon>Pseudomonadati</taxon>
        <taxon>Thermomicrobiota</taxon>
        <taxon>Thermomicrobia</taxon>
        <taxon>Thermomicrobiales</taxon>
        <taxon>Thermomicrobiaceae</taxon>
        <taxon>Thermomicrobium</taxon>
    </lineage>
</organism>
<dbReference type="PANTHER" id="PTHR13696:SF52">
    <property type="entry name" value="PARA FAMILY PROTEIN CT_582"/>
    <property type="match status" value="1"/>
</dbReference>
<dbReference type="AlphaFoldDB" id="A0A7C1FS98"/>
<sequence length="269" mass="28897">MERVIAVANQKGGVGKTTTAVQLAAFFAQRGFRTLLVDLDPQANATSSLGIDRGQLETTVYEALLEPEGAESAVLADVRPGLDLLPSSGLLAGAEVELVATPQREFRLRAVLQLLAPRYAVVLVDCPPSLGLLTVNALVAARAVLVPIQCEYLPLEGLAQLVTTLDLVKRRLNPPLDVIGVVLTMFDARTRLALQVVQEVRRAFGARVFRAIIPRAVRLAEAPSHGQTIFEYDPASRAARAYNELGAELLERLGLSKVPEPIESAHGTP</sequence>
<gene>
    <name evidence="2" type="ORF">ENP47_08555</name>
</gene>
<evidence type="ECO:0000259" key="1">
    <source>
        <dbReference type="Pfam" id="PF13614"/>
    </source>
</evidence>
<dbReference type="Gene3D" id="3.40.50.300">
    <property type="entry name" value="P-loop containing nucleotide triphosphate hydrolases"/>
    <property type="match status" value="1"/>
</dbReference>
<dbReference type="SUPFAM" id="SSF52540">
    <property type="entry name" value="P-loop containing nucleoside triphosphate hydrolases"/>
    <property type="match status" value="1"/>
</dbReference>
<evidence type="ECO:0000313" key="2">
    <source>
        <dbReference type="EMBL" id="HEF65632.1"/>
    </source>
</evidence>
<comment type="caution">
    <text evidence="2">The sequence shown here is derived from an EMBL/GenBank/DDBJ whole genome shotgun (WGS) entry which is preliminary data.</text>
</comment>
<dbReference type="InterPro" id="IPR050678">
    <property type="entry name" value="DNA_Partitioning_ATPase"/>
</dbReference>
<dbReference type="Pfam" id="PF13614">
    <property type="entry name" value="AAA_31"/>
    <property type="match status" value="1"/>
</dbReference>
<name>A0A7C1FS98_THERO</name>
<proteinExistence type="predicted"/>